<sequence>MSVQKASPFTESDAATEGLESTAGETLNNRPPFVGPTPVVGETDSLPNEISGKISVQNLAHPHATSHGTYVMDFYDEFEDLEGYQPGGFHPVHIGDTFGPSQRYRVINKLGFGGSSTVWLCRDTQGAGYVALKIMIAELEEEKGTVQVDMILKDLNRSLPGAEHIAMPLDSFYFDGPNGSHQCIVLPVLGPRVSSVSNFNLCRLLGKNPGRTLRKMAYQAALAMKWLHTNGFCHGDFRPANILIKLKSINKLTEEELLSILGDPRKATVHTESGEDLSASTPRYLTYPVDICRLGGKYLSKKICLVDFGEAFPISSPPSFIGIPMHYLPFDIMSDKEDAIGPASDIWALGCTLYEIRHQQPLSYMITDPDEIMANTVRLFGKPPQALWDKWEGRGRFFDEQGKLLRGDPSEWSIEVAVKRPPEKRLSGLQTRVNHKKERKLLADLLYQILRHDPEQRLSLEAILAHGWFKLK</sequence>
<dbReference type="InterPro" id="IPR017441">
    <property type="entry name" value="Protein_kinase_ATP_BS"/>
</dbReference>
<evidence type="ECO:0000256" key="18">
    <source>
        <dbReference type="SAM" id="MobiDB-lite"/>
    </source>
</evidence>
<dbReference type="Pfam" id="PF00069">
    <property type="entry name" value="Pkinase"/>
    <property type="match status" value="2"/>
</dbReference>
<dbReference type="GO" id="GO:0004674">
    <property type="term" value="F:protein serine/threonine kinase activity"/>
    <property type="evidence" value="ECO:0007669"/>
    <property type="project" value="UniProtKB-KW"/>
</dbReference>
<dbReference type="InterPro" id="IPR051175">
    <property type="entry name" value="CLK_kinases"/>
</dbReference>
<keyword evidence="8" id="KW-0808">Transferase</keyword>
<dbReference type="PROSITE" id="PS50011">
    <property type="entry name" value="PROTEIN_KINASE_DOM"/>
    <property type="match status" value="1"/>
</dbReference>
<keyword evidence="11 17" id="KW-0067">ATP-binding</keyword>
<keyword evidence="7" id="KW-0723">Serine/threonine-protein kinase</keyword>
<dbReference type="InterPro" id="IPR008266">
    <property type="entry name" value="Tyr_kinase_AS"/>
</dbReference>
<dbReference type="InterPro" id="IPR011009">
    <property type="entry name" value="Kinase-like_dom_sf"/>
</dbReference>
<evidence type="ECO:0000256" key="7">
    <source>
        <dbReference type="ARBA" id="ARBA00022527"/>
    </source>
</evidence>
<evidence type="ECO:0000256" key="5">
    <source>
        <dbReference type="ARBA" id="ARBA00013948"/>
    </source>
</evidence>
<organism evidence="20 21">
    <name type="scientific">Penicillium angulare</name>
    <dbReference type="NCBI Taxonomy" id="116970"/>
    <lineage>
        <taxon>Eukaryota</taxon>
        <taxon>Fungi</taxon>
        <taxon>Dikarya</taxon>
        <taxon>Ascomycota</taxon>
        <taxon>Pezizomycotina</taxon>
        <taxon>Eurotiomycetes</taxon>
        <taxon>Eurotiomycetidae</taxon>
        <taxon>Eurotiales</taxon>
        <taxon>Aspergillaceae</taxon>
        <taxon>Penicillium</taxon>
    </lineage>
</organism>
<dbReference type="SMART" id="SM00220">
    <property type="entry name" value="S_TKc"/>
    <property type="match status" value="1"/>
</dbReference>
<dbReference type="Gene3D" id="1.10.510.10">
    <property type="entry name" value="Transferase(Phosphotransferase) domain 1"/>
    <property type="match status" value="1"/>
</dbReference>
<evidence type="ECO:0000256" key="13">
    <source>
        <dbReference type="ARBA" id="ARBA00030980"/>
    </source>
</evidence>
<gene>
    <name evidence="20" type="ORF">N7456_006446</name>
</gene>
<comment type="caution">
    <text evidence="20">The sequence shown here is derived from an EMBL/GenBank/DDBJ whole genome shotgun (WGS) entry which is preliminary data.</text>
</comment>
<dbReference type="GO" id="GO:0005524">
    <property type="term" value="F:ATP binding"/>
    <property type="evidence" value="ECO:0007669"/>
    <property type="project" value="UniProtKB-UniRule"/>
</dbReference>
<dbReference type="GO" id="GO:0043484">
    <property type="term" value="P:regulation of RNA splicing"/>
    <property type="evidence" value="ECO:0007669"/>
    <property type="project" value="TreeGrafter"/>
</dbReference>
<dbReference type="PROSITE" id="PS00109">
    <property type="entry name" value="PROTEIN_KINASE_TYR"/>
    <property type="match status" value="1"/>
</dbReference>
<reference evidence="20" key="2">
    <citation type="journal article" date="2023" name="IMA Fungus">
        <title>Comparative genomic study of the Penicillium genus elucidates a diverse pangenome and 15 lateral gene transfer events.</title>
        <authorList>
            <person name="Petersen C."/>
            <person name="Sorensen T."/>
            <person name="Nielsen M.R."/>
            <person name="Sondergaard T.E."/>
            <person name="Sorensen J.L."/>
            <person name="Fitzpatrick D.A."/>
            <person name="Frisvad J.C."/>
            <person name="Nielsen K.L."/>
        </authorList>
    </citation>
    <scope>NUCLEOTIDE SEQUENCE</scope>
    <source>
        <strain evidence="20">IBT 30069</strain>
    </source>
</reference>
<dbReference type="SUPFAM" id="SSF56112">
    <property type="entry name" value="Protein kinase-like (PK-like)"/>
    <property type="match status" value="1"/>
</dbReference>
<comment type="subcellular location">
    <subcellularLocation>
        <location evidence="2">Chromosome</location>
        <location evidence="2">Telomere</location>
    </subcellularLocation>
</comment>
<evidence type="ECO:0000313" key="21">
    <source>
        <dbReference type="Proteomes" id="UP001149165"/>
    </source>
</evidence>
<evidence type="ECO:0000256" key="12">
    <source>
        <dbReference type="ARBA" id="ARBA00022895"/>
    </source>
</evidence>
<keyword evidence="12" id="KW-0158">Chromosome</keyword>
<evidence type="ECO:0000256" key="9">
    <source>
        <dbReference type="ARBA" id="ARBA00022741"/>
    </source>
</evidence>
<evidence type="ECO:0000256" key="15">
    <source>
        <dbReference type="ARBA" id="ARBA00047899"/>
    </source>
</evidence>
<evidence type="ECO:0000256" key="14">
    <source>
        <dbReference type="ARBA" id="ARBA00033194"/>
    </source>
</evidence>
<feature type="compositionally biased region" description="Polar residues" evidence="18">
    <location>
        <begin position="1"/>
        <end position="10"/>
    </location>
</feature>
<comment type="catalytic activity">
    <reaction evidence="16">
        <text>L-seryl-[protein] + ATP = O-phospho-L-seryl-[protein] + ADP + H(+)</text>
        <dbReference type="Rhea" id="RHEA:17989"/>
        <dbReference type="Rhea" id="RHEA-COMP:9863"/>
        <dbReference type="Rhea" id="RHEA-COMP:11604"/>
        <dbReference type="ChEBI" id="CHEBI:15378"/>
        <dbReference type="ChEBI" id="CHEBI:29999"/>
        <dbReference type="ChEBI" id="CHEBI:30616"/>
        <dbReference type="ChEBI" id="CHEBI:83421"/>
        <dbReference type="ChEBI" id="CHEBI:456216"/>
        <dbReference type="EC" id="2.7.11.1"/>
    </reaction>
</comment>
<name>A0A9W9KBP6_9EURO</name>
<dbReference type="Gene3D" id="3.30.200.20">
    <property type="entry name" value="Phosphorylase Kinase, domain 1"/>
    <property type="match status" value="1"/>
</dbReference>
<dbReference type="EMBL" id="JAPQKH010000004">
    <property type="protein sequence ID" value="KAJ5100394.1"/>
    <property type="molecule type" value="Genomic_DNA"/>
</dbReference>
<dbReference type="GO" id="GO:0000781">
    <property type="term" value="C:chromosome, telomeric region"/>
    <property type="evidence" value="ECO:0007669"/>
    <property type="project" value="UniProtKB-SubCell"/>
</dbReference>
<dbReference type="PANTHER" id="PTHR45646:SF11">
    <property type="entry name" value="SERINE_THREONINE-PROTEIN KINASE DOA"/>
    <property type="match status" value="1"/>
</dbReference>
<dbReference type="PROSITE" id="PS00107">
    <property type="entry name" value="PROTEIN_KINASE_ATP"/>
    <property type="match status" value="1"/>
</dbReference>
<dbReference type="EC" id="2.7.11.1" evidence="4"/>
<dbReference type="GO" id="GO:0005634">
    <property type="term" value="C:nucleus"/>
    <property type="evidence" value="ECO:0007669"/>
    <property type="project" value="TreeGrafter"/>
</dbReference>
<proteinExistence type="predicted"/>
<feature type="binding site" evidence="17">
    <location>
        <position position="133"/>
    </location>
    <ligand>
        <name>ATP</name>
        <dbReference type="ChEBI" id="CHEBI:30616"/>
    </ligand>
</feature>
<evidence type="ECO:0000256" key="17">
    <source>
        <dbReference type="PROSITE-ProRule" id="PRU10141"/>
    </source>
</evidence>
<keyword evidence="10" id="KW-0418">Kinase</keyword>
<evidence type="ECO:0000256" key="6">
    <source>
        <dbReference type="ARBA" id="ARBA00019973"/>
    </source>
</evidence>
<accession>A0A9W9KBP6</accession>
<evidence type="ECO:0000256" key="1">
    <source>
        <dbReference type="ARBA" id="ARBA00003747"/>
    </source>
</evidence>
<evidence type="ECO:0000256" key="3">
    <source>
        <dbReference type="ARBA" id="ARBA00011534"/>
    </source>
</evidence>
<dbReference type="Proteomes" id="UP001149165">
    <property type="component" value="Unassembled WGS sequence"/>
</dbReference>
<evidence type="ECO:0000313" key="20">
    <source>
        <dbReference type="EMBL" id="KAJ5100394.1"/>
    </source>
</evidence>
<dbReference type="OrthoDB" id="5979581at2759"/>
<dbReference type="AlphaFoldDB" id="A0A9W9KBP6"/>
<evidence type="ECO:0000256" key="4">
    <source>
        <dbReference type="ARBA" id="ARBA00012513"/>
    </source>
</evidence>
<keyword evidence="9 17" id="KW-0547">Nucleotide-binding</keyword>
<evidence type="ECO:0000256" key="8">
    <source>
        <dbReference type="ARBA" id="ARBA00022679"/>
    </source>
</evidence>
<evidence type="ECO:0000256" key="2">
    <source>
        <dbReference type="ARBA" id="ARBA00004574"/>
    </source>
</evidence>
<reference evidence="20" key="1">
    <citation type="submission" date="2022-11" db="EMBL/GenBank/DDBJ databases">
        <authorList>
            <person name="Petersen C."/>
        </authorList>
    </citation>
    <scope>NUCLEOTIDE SEQUENCE</scope>
    <source>
        <strain evidence="20">IBT 30069</strain>
    </source>
</reference>
<comment type="catalytic activity">
    <reaction evidence="15">
        <text>L-threonyl-[protein] + ATP = O-phospho-L-threonyl-[protein] + ADP + H(+)</text>
        <dbReference type="Rhea" id="RHEA:46608"/>
        <dbReference type="Rhea" id="RHEA-COMP:11060"/>
        <dbReference type="Rhea" id="RHEA-COMP:11605"/>
        <dbReference type="ChEBI" id="CHEBI:15378"/>
        <dbReference type="ChEBI" id="CHEBI:30013"/>
        <dbReference type="ChEBI" id="CHEBI:30616"/>
        <dbReference type="ChEBI" id="CHEBI:61977"/>
        <dbReference type="ChEBI" id="CHEBI:456216"/>
        <dbReference type="EC" id="2.7.11.1"/>
    </reaction>
</comment>
<keyword evidence="12" id="KW-0779">Telomere</keyword>
<evidence type="ECO:0000259" key="19">
    <source>
        <dbReference type="PROSITE" id="PS50011"/>
    </source>
</evidence>
<keyword evidence="21" id="KW-1185">Reference proteome</keyword>
<evidence type="ECO:0000256" key="16">
    <source>
        <dbReference type="ARBA" id="ARBA00048679"/>
    </source>
</evidence>
<comment type="subunit">
    <text evidence="3">Component of the EKC/KEOPS complex composed of at least BUD32, CGI121, GON7, KAE1 and PCC1; the whole complex dimerizes.</text>
</comment>
<evidence type="ECO:0000256" key="10">
    <source>
        <dbReference type="ARBA" id="ARBA00022777"/>
    </source>
</evidence>
<comment type="function">
    <text evidence="1">Component of the EKC/KEOPS complex that is required for the formation of a threonylcarbamoyl group on adenosine at position 37 (t(6)A37) in tRNAs that read codons beginning with adenine. The complex is probably involved in the transfer of the threonylcarbamoyl moiety of threonylcarbamoyl-AMP (TC-AMP) to the N6 group of A37. BUD32 has ATPase activity in the context of the EKC/KEOPS complex and likely plays a supporting role to the catalytic subunit KAE1. The EKC/KEOPS complex also promotes both telomere uncapping and telomere elongation. The complex is required for efficient recruitment of transcriptional coactivators.</text>
</comment>
<feature type="region of interest" description="Disordered" evidence="18">
    <location>
        <begin position="1"/>
        <end position="45"/>
    </location>
</feature>
<feature type="domain" description="Protein kinase" evidence="19">
    <location>
        <begin position="104"/>
        <end position="469"/>
    </location>
</feature>
<dbReference type="PANTHER" id="PTHR45646">
    <property type="entry name" value="SERINE/THREONINE-PROTEIN KINASE DOA-RELATED"/>
    <property type="match status" value="1"/>
</dbReference>
<protein>
    <recommendedName>
        <fullName evidence="6">EKC/KEOPS complex subunit BUD32</fullName>
        <ecNumber evidence="4">2.7.11.1</ecNumber>
    </recommendedName>
    <alternativeName>
        <fullName evidence="13 14">Atypical Serine/threonine protein kinase BUD32</fullName>
    </alternativeName>
    <alternativeName>
        <fullName evidence="5">EKC/KEOPS complex subunit bud32</fullName>
    </alternativeName>
</protein>
<dbReference type="InterPro" id="IPR000719">
    <property type="entry name" value="Prot_kinase_dom"/>
</dbReference>
<evidence type="ECO:0000256" key="11">
    <source>
        <dbReference type="ARBA" id="ARBA00022840"/>
    </source>
</evidence>